<dbReference type="GeneID" id="28974307"/>
<protein>
    <submittedName>
        <fullName evidence="1">Uncharacterized protein</fullName>
    </submittedName>
</protein>
<dbReference type="OrthoDB" id="2527510at2759"/>
<gene>
    <name evidence="1" type="ORF">RHOBADRAFT_41338</name>
</gene>
<dbReference type="Proteomes" id="UP000053890">
    <property type="component" value="Unassembled WGS sequence"/>
</dbReference>
<evidence type="ECO:0000313" key="1">
    <source>
        <dbReference type="EMBL" id="KPV77345.1"/>
    </source>
</evidence>
<organism evidence="1 2">
    <name type="scientific">Rhodotorula graminis (strain WP1)</name>
    <dbReference type="NCBI Taxonomy" id="578459"/>
    <lineage>
        <taxon>Eukaryota</taxon>
        <taxon>Fungi</taxon>
        <taxon>Dikarya</taxon>
        <taxon>Basidiomycota</taxon>
        <taxon>Pucciniomycotina</taxon>
        <taxon>Microbotryomycetes</taxon>
        <taxon>Sporidiobolales</taxon>
        <taxon>Sporidiobolaceae</taxon>
        <taxon>Rhodotorula</taxon>
    </lineage>
</organism>
<proteinExistence type="predicted"/>
<evidence type="ECO:0000313" key="2">
    <source>
        <dbReference type="Proteomes" id="UP000053890"/>
    </source>
</evidence>
<reference evidence="1 2" key="1">
    <citation type="journal article" date="2015" name="Front. Microbiol.">
        <title>Genome sequence of the plant growth promoting endophytic yeast Rhodotorula graminis WP1.</title>
        <authorList>
            <person name="Firrincieli A."/>
            <person name="Otillar R."/>
            <person name="Salamov A."/>
            <person name="Schmutz J."/>
            <person name="Khan Z."/>
            <person name="Redman R.S."/>
            <person name="Fleck N.D."/>
            <person name="Lindquist E."/>
            <person name="Grigoriev I.V."/>
            <person name="Doty S.L."/>
        </authorList>
    </citation>
    <scope>NUCLEOTIDE SEQUENCE [LARGE SCALE GENOMIC DNA]</scope>
    <source>
        <strain evidence="1 2">WP1</strain>
    </source>
</reference>
<keyword evidence="2" id="KW-1185">Reference proteome</keyword>
<dbReference type="RefSeq" id="XP_018273394.1">
    <property type="nucleotide sequence ID" value="XM_018413858.1"/>
</dbReference>
<name>A0A194SA55_RHOGW</name>
<sequence length="238" mass="26537">MTLLWPTHKVLCGRDPTLFYLPPLTPAELATMNNVKDRLVEGSSISGTLAQYARRDPHAATVEVFLILIALEPGSNRLINLNYHLHYLVHAYLSLEQARLDAEKAGDAAAAAAARSPWLTFAHGYPALRDVYTRARDIYERDPSTSAAAAADTSSIFSDLNLFLRRDIVHATLLFQASRPSPRIDMSEVLTLRGRSAERSLRDLRTSTLPQGVQAALIAHYRDERESVQRRLEEMSEG</sequence>
<accession>A0A194SA55</accession>
<dbReference type="EMBL" id="KQ474074">
    <property type="protein sequence ID" value="KPV77345.1"/>
    <property type="molecule type" value="Genomic_DNA"/>
</dbReference>
<dbReference type="AlphaFoldDB" id="A0A194SA55"/>